<dbReference type="AlphaFoldDB" id="A0A662ZEA7"/>
<evidence type="ECO:0000313" key="3">
    <source>
        <dbReference type="Proteomes" id="UP000243374"/>
    </source>
</evidence>
<keyword evidence="1" id="KW-0472">Membrane</keyword>
<evidence type="ECO:0000313" key="2">
    <source>
        <dbReference type="EMBL" id="SFK42369.1"/>
    </source>
</evidence>
<dbReference type="EMBL" id="FOSF01000072">
    <property type="protein sequence ID" value="SFK42369.1"/>
    <property type="molecule type" value="Genomic_DNA"/>
</dbReference>
<evidence type="ECO:0000256" key="1">
    <source>
        <dbReference type="SAM" id="Phobius"/>
    </source>
</evidence>
<organism evidence="2 3">
    <name type="scientific">Succinivibrio dextrinosolvens</name>
    <dbReference type="NCBI Taxonomy" id="83771"/>
    <lineage>
        <taxon>Bacteria</taxon>
        <taxon>Pseudomonadati</taxon>
        <taxon>Pseudomonadota</taxon>
        <taxon>Gammaproteobacteria</taxon>
        <taxon>Aeromonadales</taxon>
        <taxon>Succinivibrionaceae</taxon>
        <taxon>Succinivibrio</taxon>
    </lineage>
</organism>
<protein>
    <submittedName>
        <fullName evidence="2">Uncharacterized protein</fullName>
    </submittedName>
</protein>
<keyword evidence="1" id="KW-1133">Transmembrane helix</keyword>
<reference evidence="2 3" key="1">
    <citation type="submission" date="2016-10" db="EMBL/GenBank/DDBJ databases">
        <authorList>
            <person name="Varghese N."/>
            <person name="Submissions S."/>
        </authorList>
    </citation>
    <scope>NUCLEOTIDE SEQUENCE [LARGE SCALE GENOMIC DNA]</scope>
    <source>
        <strain evidence="2 3">22B</strain>
    </source>
</reference>
<proteinExistence type="predicted"/>
<gene>
    <name evidence="2" type="ORF">SAMN04487865_107211</name>
</gene>
<name>A0A662ZEA7_9GAMM</name>
<keyword evidence="3" id="KW-1185">Reference proteome</keyword>
<accession>A0A662ZEA7</accession>
<feature type="transmembrane region" description="Helical" evidence="1">
    <location>
        <begin position="6"/>
        <end position="25"/>
    </location>
</feature>
<dbReference type="Proteomes" id="UP000243374">
    <property type="component" value="Unassembled WGS sequence"/>
</dbReference>
<keyword evidence="1" id="KW-0812">Transmembrane</keyword>
<sequence>MFTLAGITILVIVIAIVGCLMYIIAPDSK</sequence>